<evidence type="ECO:0000313" key="2">
    <source>
        <dbReference type="Proteomes" id="UP001313282"/>
    </source>
</evidence>
<accession>A0AAN8RE67</accession>
<protein>
    <submittedName>
        <fullName evidence="1">Uncharacterized protein</fullName>
    </submittedName>
</protein>
<keyword evidence="2" id="KW-1185">Reference proteome</keyword>
<organism evidence="1 2">
    <name type="scientific">Orbilia javanica</name>
    <dbReference type="NCBI Taxonomy" id="47235"/>
    <lineage>
        <taxon>Eukaryota</taxon>
        <taxon>Fungi</taxon>
        <taxon>Dikarya</taxon>
        <taxon>Ascomycota</taxon>
        <taxon>Pezizomycotina</taxon>
        <taxon>Orbiliomycetes</taxon>
        <taxon>Orbiliales</taxon>
        <taxon>Orbiliaceae</taxon>
        <taxon>Orbilia</taxon>
    </lineage>
</organism>
<reference evidence="1 2" key="1">
    <citation type="submission" date="2019-10" db="EMBL/GenBank/DDBJ databases">
        <authorList>
            <person name="Palmer J.M."/>
        </authorList>
    </citation>
    <scope>NUCLEOTIDE SEQUENCE [LARGE SCALE GENOMIC DNA]</scope>
    <source>
        <strain evidence="1 2">TWF718</strain>
    </source>
</reference>
<dbReference type="Proteomes" id="UP001313282">
    <property type="component" value="Unassembled WGS sequence"/>
</dbReference>
<sequence length="136" mass="15464">MKIYDKPLQTFDVHFFFNQSRINPSPDASNPELSNHGWNNDFELETKKMLGCRLKEIQLATTSPSPLEIMQFQIPSSFVCYYPTTTCLHHPSPLSTYMKMVYAVGFHFLTGSSQNFQLDTTSQKAVDACMVGPDRS</sequence>
<proteinExistence type="predicted"/>
<comment type="caution">
    <text evidence="1">The sequence shown here is derived from an EMBL/GenBank/DDBJ whole genome shotgun (WGS) entry which is preliminary data.</text>
</comment>
<dbReference type="EMBL" id="JAVHNR010000003">
    <property type="protein sequence ID" value="KAK6348415.1"/>
    <property type="molecule type" value="Genomic_DNA"/>
</dbReference>
<name>A0AAN8RE67_9PEZI</name>
<evidence type="ECO:0000313" key="1">
    <source>
        <dbReference type="EMBL" id="KAK6348415.1"/>
    </source>
</evidence>
<dbReference type="AlphaFoldDB" id="A0AAN8RE67"/>
<gene>
    <name evidence="1" type="ORF">TWF718_006211</name>
</gene>